<organism evidence="1 2">
    <name type="scientific">Zea mays</name>
    <name type="common">Maize</name>
    <dbReference type="NCBI Taxonomy" id="4577"/>
    <lineage>
        <taxon>Eukaryota</taxon>
        <taxon>Viridiplantae</taxon>
        <taxon>Streptophyta</taxon>
        <taxon>Embryophyta</taxon>
        <taxon>Tracheophyta</taxon>
        <taxon>Spermatophyta</taxon>
        <taxon>Magnoliopsida</taxon>
        <taxon>Liliopsida</taxon>
        <taxon>Poales</taxon>
        <taxon>Poaceae</taxon>
        <taxon>PACMAD clade</taxon>
        <taxon>Panicoideae</taxon>
        <taxon>Andropogonodae</taxon>
        <taxon>Andropogoneae</taxon>
        <taxon>Tripsacinae</taxon>
        <taxon>Zea</taxon>
    </lineage>
</organism>
<comment type="caution">
    <text evidence="1">The sequence shown here is derived from an EMBL/GenBank/DDBJ whole genome shotgun (WGS) entry which is preliminary data.</text>
</comment>
<name>A0A3L6D7V0_MAIZE</name>
<reference evidence="1 2" key="1">
    <citation type="journal article" date="2018" name="Nat. Genet.">
        <title>Extensive intraspecific gene order and gene structural variations between Mo17 and other maize genomes.</title>
        <authorList>
            <person name="Sun S."/>
            <person name="Zhou Y."/>
            <person name="Chen J."/>
            <person name="Shi J."/>
            <person name="Zhao H."/>
            <person name="Zhao H."/>
            <person name="Song W."/>
            <person name="Zhang M."/>
            <person name="Cui Y."/>
            <person name="Dong X."/>
            <person name="Liu H."/>
            <person name="Ma X."/>
            <person name="Jiao Y."/>
            <person name="Wang B."/>
            <person name="Wei X."/>
            <person name="Stein J.C."/>
            <person name="Glaubitz J.C."/>
            <person name="Lu F."/>
            <person name="Yu G."/>
            <person name="Liang C."/>
            <person name="Fengler K."/>
            <person name="Li B."/>
            <person name="Rafalski A."/>
            <person name="Schnable P.S."/>
            <person name="Ware D.H."/>
            <person name="Buckler E.S."/>
            <person name="Lai J."/>
        </authorList>
    </citation>
    <scope>NUCLEOTIDE SEQUENCE [LARGE SCALE GENOMIC DNA]</scope>
    <source>
        <strain evidence="2">cv. Missouri 17</strain>
        <tissue evidence="1">Seedling</tissue>
    </source>
</reference>
<dbReference type="Proteomes" id="UP000251960">
    <property type="component" value="Unassembled WGS sequence"/>
</dbReference>
<proteinExistence type="predicted"/>
<protein>
    <submittedName>
        <fullName evidence="1">Uncharacterized protein</fullName>
    </submittedName>
</protein>
<dbReference type="EMBL" id="NCVQ01000074">
    <property type="protein sequence ID" value="PWZ04650.1"/>
    <property type="molecule type" value="Genomic_DNA"/>
</dbReference>
<evidence type="ECO:0000313" key="2">
    <source>
        <dbReference type="Proteomes" id="UP000251960"/>
    </source>
</evidence>
<dbReference type="AlphaFoldDB" id="A0A3L6D7V0"/>
<gene>
    <name evidence="1" type="ORF">Zm00014a_039768</name>
</gene>
<sequence>MRTFLGERAFGHVSGKILSSSSCLPYRCQHHECFVRHRRFAACCGINPAAACTVFCLYGLQLQPSEQLQVLWLQGSRTSRWCEVGAVAT</sequence>
<accession>A0A3L6D7V0</accession>
<evidence type="ECO:0000313" key="1">
    <source>
        <dbReference type="EMBL" id="PWZ04650.1"/>
    </source>
</evidence>